<gene>
    <name evidence="1" type="ORF">GUJ93_ZPchr0010g8897</name>
</gene>
<evidence type="ECO:0000313" key="1">
    <source>
        <dbReference type="EMBL" id="KAG8088299.1"/>
    </source>
</evidence>
<sequence>MSVTQHAYILIVLALTDACAPTRLLRETVSVSPASAPSTLALICSSLTALTINRAVASLICSAPLLLLAHRPNHDRVATSLIRSAPPLLSLTASDAAVLMDLSSSTVALADALSSHVQTSSTGLMCSPAVGWLQLATVDAEDHPVVLRFVHLFLSLLLPTRCCREHVQYYIILVEDDCNYMDCLAHSCNLIDTDIGANKIYISFPPDSISTED</sequence>
<dbReference type="Proteomes" id="UP000729402">
    <property type="component" value="Unassembled WGS sequence"/>
</dbReference>
<dbReference type="EMBL" id="JAAALK010000082">
    <property type="protein sequence ID" value="KAG8088299.1"/>
    <property type="molecule type" value="Genomic_DNA"/>
</dbReference>
<accession>A0A8J5WHD2</accession>
<evidence type="ECO:0000313" key="2">
    <source>
        <dbReference type="Proteomes" id="UP000729402"/>
    </source>
</evidence>
<organism evidence="1 2">
    <name type="scientific">Zizania palustris</name>
    <name type="common">Northern wild rice</name>
    <dbReference type="NCBI Taxonomy" id="103762"/>
    <lineage>
        <taxon>Eukaryota</taxon>
        <taxon>Viridiplantae</taxon>
        <taxon>Streptophyta</taxon>
        <taxon>Embryophyta</taxon>
        <taxon>Tracheophyta</taxon>
        <taxon>Spermatophyta</taxon>
        <taxon>Magnoliopsida</taxon>
        <taxon>Liliopsida</taxon>
        <taxon>Poales</taxon>
        <taxon>Poaceae</taxon>
        <taxon>BOP clade</taxon>
        <taxon>Oryzoideae</taxon>
        <taxon>Oryzeae</taxon>
        <taxon>Zizaniinae</taxon>
        <taxon>Zizania</taxon>
    </lineage>
</organism>
<comment type="caution">
    <text evidence="1">The sequence shown here is derived from an EMBL/GenBank/DDBJ whole genome shotgun (WGS) entry which is preliminary data.</text>
</comment>
<dbReference type="AlphaFoldDB" id="A0A8J5WHD2"/>
<keyword evidence="2" id="KW-1185">Reference proteome</keyword>
<name>A0A8J5WHD2_ZIZPA</name>
<reference evidence="1" key="2">
    <citation type="submission" date="2021-02" db="EMBL/GenBank/DDBJ databases">
        <authorList>
            <person name="Kimball J.A."/>
            <person name="Haas M.W."/>
            <person name="Macchietto M."/>
            <person name="Kono T."/>
            <person name="Duquette J."/>
            <person name="Shao M."/>
        </authorList>
    </citation>
    <scope>NUCLEOTIDE SEQUENCE</scope>
    <source>
        <tissue evidence="1">Fresh leaf tissue</tissue>
    </source>
</reference>
<proteinExistence type="predicted"/>
<protein>
    <submittedName>
        <fullName evidence="1">Uncharacterized protein</fullName>
    </submittedName>
</protein>
<reference evidence="1" key="1">
    <citation type="journal article" date="2021" name="bioRxiv">
        <title>Whole Genome Assembly and Annotation of Northern Wild Rice, Zizania palustris L., Supports a Whole Genome Duplication in the Zizania Genus.</title>
        <authorList>
            <person name="Haas M."/>
            <person name="Kono T."/>
            <person name="Macchietto M."/>
            <person name="Millas R."/>
            <person name="McGilp L."/>
            <person name="Shao M."/>
            <person name="Duquette J."/>
            <person name="Hirsch C.N."/>
            <person name="Kimball J."/>
        </authorList>
    </citation>
    <scope>NUCLEOTIDE SEQUENCE</scope>
    <source>
        <tissue evidence="1">Fresh leaf tissue</tissue>
    </source>
</reference>